<keyword evidence="2" id="KW-1185">Reference proteome</keyword>
<protein>
    <submittedName>
        <fullName evidence="1">Uncharacterized protein</fullName>
    </submittedName>
</protein>
<organism evidence="1 2">
    <name type="scientific">Liparis tanakae</name>
    <name type="common">Tanaka's snailfish</name>
    <dbReference type="NCBI Taxonomy" id="230148"/>
    <lineage>
        <taxon>Eukaryota</taxon>
        <taxon>Metazoa</taxon>
        <taxon>Chordata</taxon>
        <taxon>Craniata</taxon>
        <taxon>Vertebrata</taxon>
        <taxon>Euteleostomi</taxon>
        <taxon>Actinopterygii</taxon>
        <taxon>Neopterygii</taxon>
        <taxon>Teleostei</taxon>
        <taxon>Neoteleostei</taxon>
        <taxon>Acanthomorphata</taxon>
        <taxon>Eupercaria</taxon>
        <taxon>Perciformes</taxon>
        <taxon>Cottioidei</taxon>
        <taxon>Cottales</taxon>
        <taxon>Liparidae</taxon>
        <taxon>Liparis</taxon>
    </lineage>
</organism>
<name>A0A4Z2I3F6_9TELE</name>
<dbReference type="EMBL" id="SRLO01000135">
    <property type="protein sequence ID" value="TNN72599.1"/>
    <property type="molecule type" value="Genomic_DNA"/>
</dbReference>
<proteinExistence type="predicted"/>
<comment type="caution">
    <text evidence="1">The sequence shown here is derived from an EMBL/GenBank/DDBJ whole genome shotgun (WGS) entry which is preliminary data.</text>
</comment>
<evidence type="ECO:0000313" key="2">
    <source>
        <dbReference type="Proteomes" id="UP000314294"/>
    </source>
</evidence>
<reference evidence="1 2" key="1">
    <citation type="submission" date="2019-03" db="EMBL/GenBank/DDBJ databases">
        <title>First draft genome of Liparis tanakae, snailfish: a comprehensive survey of snailfish specific genes.</title>
        <authorList>
            <person name="Kim W."/>
            <person name="Song I."/>
            <person name="Jeong J.-H."/>
            <person name="Kim D."/>
            <person name="Kim S."/>
            <person name="Ryu S."/>
            <person name="Song J.Y."/>
            <person name="Lee S.K."/>
        </authorList>
    </citation>
    <scope>NUCLEOTIDE SEQUENCE [LARGE SCALE GENOMIC DNA]</scope>
    <source>
        <tissue evidence="1">Muscle</tissue>
    </source>
</reference>
<gene>
    <name evidence="1" type="ORF">EYF80_017206</name>
</gene>
<dbReference type="AlphaFoldDB" id="A0A4Z2I3F6"/>
<accession>A0A4Z2I3F6</accession>
<sequence>MQSELGTCAWRQTRAAASYEIKEEDKGYIDTPLSRFLLDLLHIFPQSCRFLSSCAVRRQLLLHDVCEALKLIWWTGPKEQKEGTVLRRREYEGVCVQGKP</sequence>
<evidence type="ECO:0000313" key="1">
    <source>
        <dbReference type="EMBL" id="TNN72599.1"/>
    </source>
</evidence>
<dbReference type="Proteomes" id="UP000314294">
    <property type="component" value="Unassembled WGS sequence"/>
</dbReference>